<proteinExistence type="inferred from homology"/>
<dbReference type="EMBL" id="LWDL01000002">
    <property type="protein sequence ID" value="OQW54565.1"/>
    <property type="molecule type" value="Genomic_DNA"/>
</dbReference>
<dbReference type="InterPro" id="IPR004045">
    <property type="entry name" value="Glutathione_S-Trfase_N"/>
</dbReference>
<dbReference type="Gene3D" id="3.40.30.10">
    <property type="entry name" value="Glutaredoxin"/>
    <property type="match status" value="1"/>
</dbReference>
<dbReference type="SFLD" id="SFLDG00358">
    <property type="entry name" value="Main_(cytGST)"/>
    <property type="match status" value="1"/>
</dbReference>
<evidence type="ECO:0000259" key="2">
    <source>
        <dbReference type="PROSITE" id="PS50404"/>
    </source>
</evidence>
<dbReference type="PROSITE" id="PS50404">
    <property type="entry name" value="GST_NTER"/>
    <property type="match status" value="1"/>
</dbReference>
<dbReference type="Proteomes" id="UP000192872">
    <property type="component" value="Unassembled WGS sequence"/>
</dbReference>
<gene>
    <name evidence="4" type="ORF">A4S15_14345</name>
</gene>
<dbReference type="SFLD" id="SFLDG01151">
    <property type="entry name" value="Main.2:_Nu-like"/>
    <property type="match status" value="1"/>
</dbReference>
<dbReference type="CDD" id="cd03048">
    <property type="entry name" value="GST_N_Ure2p_like"/>
    <property type="match status" value="1"/>
</dbReference>
<sequence>MTTRPPLLDLYHWSTPVGAAVTIMLEESRLDYCVIPVDISKGDQFSPPFSTLSPNAKLPLLVDHDGPLERPFAIFESGAILLYLARKSGILLPASAEKLSLVEQGLFWVISSFGPMIGQSHHFRHYAPEPIAYALTRYDGEVRRLYAVLEKRLAKQGYIAGDYSLADLALIGWVRLHERHDVDLSAMPGITRWFNDMMARDTVSRGLAVGNEAIERRFSPA</sequence>
<reference evidence="4 5" key="1">
    <citation type="journal article" date="2017" name="Water Res.">
        <title>Comammox in drinking water systems.</title>
        <authorList>
            <person name="Wang Y."/>
            <person name="Ma L."/>
            <person name="Mao Y."/>
            <person name="Jiang X."/>
            <person name="Xia Y."/>
            <person name="Yu K."/>
            <person name="Li B."/>
            <person name="Zhang T."/>
        </authorList>
    </citation>
    <scope>NUCLEOTIDE SEQUENCE [LARGE SCALE GENOMIC DNA]</scope>
    <source>
        <strain evidence="4">SG_bin8</strain>
    </source>
</reference>
<dbReference type="InterPro" id="IPR004046">
    <property type="entry name" value="GST_C"/>
</dbReference>
<dbReference type="PANTHER" id="PTHR44051">
    <property type="entry name" value="GLUTATHIONE S-TRANSFERASE-RELATED"/>
    <property type="match status" value="1"/>
</dbReference>
<evidence type="ECO:0000259" key="3">
    <source>
        <dbReference type="PROSITE" id="PS50405"/>
    </source>
</evidence>
<feature type="domain" description="GST C-terminal" evidence="3">
    <location>
        <begin position="95"/>
        <end position="221"/>
    </location>
</feature>
<dbReference type="InterPro" id="IPR010987">
    <property type="entry name" value="Glutathione-S-Trfase_C-like"/>
</dbReference>
<comment type="similarity">
    <text evidence="1">Belongs to the GST superfamily.</text>
</comment>
<dbReference type="AlphaFoldDB" id="A0A1W9I4F7"/>
<name>A0A1W9I4F7_9HYPH</name>
<accession>A0A1W9I4F7</accession>
<dbReference type="PROSITE" id="PS50405">
    <property type="entry name" value="GST_CTER"/>
    <property type="match status" value="1"/>
</dbReference>
<evidence type="ECO:0000313" key="4">
    <source>
        <dbReference type="EMBL" id="OQW54565.1"/>
    </source>
</evidence>
<evidence type="ECO:0008006" key="6">
    <source>
        <dbReference type="Google" id="ProtNLM"/>
    </source>
</evidence>
<dbReference type="InterPro" id="IPR036282">
    <property type="entry name" value="Glutathione-S-Trfase_C_sf"/>
</dbReference>
<dbReference type="SFLD" id="SFLDS00019">
    <property type="entry name" value="Glutathione_Transferase_(cytos"/>
    <property type="match status" value="1"/>
</dbReference>
<comment type="caution">
    <text evidence="4">The sequence shown here is derived from an EMBL/GenBank/DDBJ whole genome shotgun (WGS) entry which is preliminary data.</text>
</comment>
<dbReference type="Pfam" id="PF02798">
    <property type="entry name" value="GST_N"/>
    <property type="match status" value="1"/>
</dbReference>
<dbReference type="SUPFAM" id="SSF52833">
    <property type="entry name" value="Thioredoxin-like"/>
    <property type="match status" value="1"/>
</dbReference>
<dbReference type="RefSeq" id="WP_376802775.1">
    <property type="nucleotide sequence ID" value="NZ_DBNB01000035.1"/>
</dbReference>
<dbReference type="PANTHER" id="PTHR44051:SF19">
    <property type="entry name" value="DISULFIDE-BOND OXIDOREDUCTASE YFCG"/>
    <property type="match status" value="1"/>
</dbReference>
<dbReference type="Gene3D" id="1.20.1050.10">
    <property type="match status" value="1"/>
</dbReference>
<feature type="domain" description="GST N-terminal" evidence="2">
    <location>
        <begin position="5"/>
        <end position="92"/>
    </location>
</feature>
<dbReference type="InterPro" id="IPR036249">
    <property type="entry name" value="Thioredoxin-like_sf"/>
</dbReference>
<evidence type="ECO:0000256" key="1">
    <source>
        <dbReference type="RuleBase" id="RU003494"/>
    </source>
</evidence>
<dbReference type="Pfam" id="PF00043">
    <property type="entry name" value="GST_C"/>
    <property type="match status" value="1"/>
</dbReference>
<protein>
    <recommendedName>
        <fullName evidence="6">Glutathione S-transferase</fullName>
    </recommendedName>
</protein>
<organism evidence="4 5">
    <name type="scientific">Candidatus Raskinella chloraquaticus</name>
    <dbReference type="NCBI Taxonomy" id="1951219"/>
    <lineage>
        <taxon>Bacteria</taxon>
        <taxon>Pseudomonadati</taxon>
        <taxon>Pseudomonadota</taxon>
        <taxon>Alphaproteobacteria</taxon>
        <taxon>Hyphomicrobiales</taxon>
        <taxon>Phreatobacteraceae</taxon>
        <taxon>Candidatus Raskinella</taxon>
    </lineage>
</organism>
<dbReference type="SUPFAM" id="SSF47616">
    <property type="entry name" value="GST C-terminal domain-like"/>
    <property type="match status" value="1"/>
</dbReference>
<evidence type="ECO:0000313" key="5">
    <source>
        <dbReference type="Proteomes" id="UP000192872"/>
    </source>
</evidence>
<dbReference type="STRING" id="1827387.A4S15_14345"/>
<dbReference type="InterPro" id="IPR040079">
    <property type="entry name" value="Glutathione_S-Trfase"/>
</dbReference>